<keyword evidence="1" id="KW-0175">Coiled coil</keyword>
<dbReference type="EMBL" id="CP016893">
    <property type="protein sequence ID" value="AST57074.1"/>
    <property type="molecule type" value="Genomic_DNA"/>
</dbReference>
<evidence type="ECO:0000256" key="1">
    <source>
        <dbReference type="SAM" id="Coils"/>
    </source>
</evidence>
<reference evidence="2 3" key="1">
    <citation type="submission" date="2016-08" db="EMBL/GenBank/DDBJ databases">
        <title>A novel genetic cassette of butanologenic Thermoanaerobacterium thermosaccharolyticum that directly convert cellulose to butanol.</title>
        <authorList>
            <person name="Li T."/>
            <person name="He J."/>
        </authorList>
    </citation>
    <scope>NUCLEOTIDE SEQUENCE [LARGE SCALE GENOMIC DNA]</scope>
    <source>
        <strain evidence="2 3">TG57</strain>
    </source>
</reference>
<evidence type="ECO:0000313" key="2">
    <source>
        <dbReference type="EMBL" id="AST57074.1"/>
    </source>
</evidence>
<protein>
    <submittedName>
        <fullName evidence="2">Uncharacterized protein</fullName>
    </submittedName>
</protein>
<feature type="coiled-coil region" evidence="1">
    <location>
        <begin position="18"/>
        <end position="48"/>
    </location>
</feature>
<name>A0A223HXR1_THETR</name>
<proteinExistence type="predicted"/>
<sequence>MKDINDLLKGLIFKMSDIEEIKKLMDRLSESERDKENASKKMQEVLCKSIREIKDILLSLKKYIANENVTLRSYSGKTFATGEGIVIFDRGIDEKIVLKPDNAFYLLKVENDQLVTVQIDDLDIHDYMSYDTLFDSVKKSLIKCIQKNEEDILAYRSTMLKIDKYNKDLEEILSLKKATDEKNGGDKNKIN</sequence>
<gene>
    <name evidence="2" type="ORF">Thert_00948</name>
</gene>
<evidence type="ECO:0000313" key="3">
    <source>
        <dbReference type="Proteomes" id="UP000214975"/>
    </source>
</evidence>
<dbReference type="Proteomes" id="UP000214975">
    <property type="component" value="Chromosome"/>
</dbReference>
<dbReference type="AlphaFoldDB" id="A0A223HXR1"/>
<organism evidence="2 3">
    <name type="scientific">Thermoanaerobacterium thermosaccharolyticum</name>
    <name type="common">Clostridium thermosaccharolyticum</name>
    <dbReference type="NCBI Taxonomy" id="1517"/>
    <lineage>
        <taxon>Bacteria</taxon>
        <taxon>Bacillati</taxon>
        <taxon>Bacillota</taxon>
        <taxon>Clostridia</taxon>
        <taxon>Thermoanaerobacterales</taxon>
        <taxon>Thermoanaerobacteraceae</taxon>
        <taxon>Thermoanaerobacterium</taxon>
    </lineage>
</organism>
<accession>A0A223HXR1</accession>